<evidence type="ECO:0000259" key="13">
    <source>
        <dbReference type="PROSITE" id="PS50042"/>
    </source>
</evidence>
<dbReference type="InterPro" id="IPR050628">
    <property type="entry name" value="SNF2_RAD54_helicase_TF"/>
</dbReference>
<dbReference type="CDD" id="cd18793">
    <property type="entry name" value="SF2_C_SNF"/>
    <property type="match status" value="1"/>
</dbReference>
<feature type="transmembrane region" description="Helical" evidence="12">
    <location>
        <begin position="273"/>
        <end position="299"/>
    </location>
</feature>
<organism evidence="16 17">
    <name type="scientific">Symbiodinium pilosum</name>
    <name type="common">Dinoflagellate</name>
    <dbReference type="NCBI Taxonomy" id="2952"/>
    <lineage>
        <taxon>Eukaryota</taxon>
        <taxon>Sar</taxon>
        <taxon>Alveolata</taxon>
        <taxon>Dinophyceae</taxon>
        <taxon>Suessiales</taxon>
        <taxon>Symbiodiniaceae</taxon>
        <taxon>Symbiodinium</taxon>
    </lineage>
</organism>
<evidence type="ECO:0000256" key="1">
    <source>
        <dbReference type="ARBA" id="ARBA00004141"/>
    </source>
</evidence>
<evidence type="ECO:0000256" key="5">
    <source>
        <dbReference type="ARBA" id="ARBA00022801"/>
    </source>
</evidence>
<dbReference type="Proteomes" id="UP000649617">
    <property type="component" value="Unassembled WGS sequence"/>
</dbReference>
<dbReference type="InterPro" id="IPR000595">
    <property type="entry name" value="cNMP-bd_dom"/>
</dbReference>
<evidence type="ECO:0000259" key="14">
    <source>
        <dbReference type="PROSITE" id="PS50151"/>
    </source>
</evidence>
<feature type="compositionally biased region" description="Basic residues" evidence="11">
    <location>
        <begin position="946"/>
        <end position="956"/>
    </location>
</feature>
<keyword evidence="3 12" id="KW-0812">Transmembrane</keyword>
<dbReference type="GO" id="GO:0005216">
    <property type="term" value="F:monoatomic ion channel activity"/>
    <property type="evidence" value="ECO:0007669"/>
    <property type="project" value="InterPro"/>
</dbReference>
<dbReference type="InterPro" id="IPR001650">
    <property type="entry name" value="Helicase_C-like"/>
</dbReference>
<feature type="compositionally biased region" description="Low complexity" evidence="11">
    <location>
        <begin position="347"/>
        <end position="359"/>
    </location>
</feature>
<keyword evidence="17" id="KW-1185">Reference proteome</keyword>
<dbReference type="GO" id="GO:0008094">
    <property type="term" value="F:ATP-dependent activity, acting on DNA"/>
    <property type="evidence" value="ECO:0007669"/>
    <property type="project" value="TreeGrafter"/>
</dbReference>
<dbReference type="SMART" id="SM00100">
    <property type="entry name" value="cNMP"/>
    <property type="match status" value="1"/>
</dbReference>
<dbReference type="InterPro" id="IPR027359">
    <property type="entry name" value="Volt_channel_dom_sf"/>
</dbReference>
<evidence type="ECO:0000256" key="7">
    <source>
        <dbReference type="ARBA" id="ARBA00022989"/>
    </source>
</evidence>
<feature type="compositionally biased region" description="Basic and acidic residues" evidence="11">
    <location>
        <begin position="309"/>
        <end position="328"/>
    </location>
</feature>
<feature type="domain" description="Cyclic nucleotide-binding" evidence="13">
    <location>
        <begin position="815"/>
        <end position="915"/>
    </location>
</feature>
<sequence length="1170" mass="130738">MAAAAVSVVARRQYLDELAREGQVSGHIRKTVTTDLPPEGTGFWKCQRKAAIAYIQMKVQLSVAALIAGNFVANVIEKWIDPAAERYAAVWDLVDMFFNCMFTIELAWNMYAFWFWRFWRSGWNIFDFVVVTIGILNMTRIPLPGPFGLLRMMRAFRVFRLFKRVRSLNAIMVSLARAVPGVSNAFVVLLLVMSIYAIVGQEFFMYHASNYTYTNDIGDEVDLVTPRGLDYGYDYWGNFGLALYTMFQVLTTESWSEAVGRPLLNSNDDFQQLGVAVFFGSYNLLVGIVLINVVVAVLLEKMMAQKEGENMRNEMHKTLSEAPSERSSIRRASAASSSSRTDAMKGSSHAAATAAPSAPQPFGLLRGDAAAAAECAWDSLQNQPHTPQHQNEVPSHTLKELFMSPRDTAVGTGTLSTDVLKSTIPGHLDGSVSGSATTREPSKGAACLDERSAEVLEIEADCAKLKSQLAMACCPATSHAVADIDALHGQSGDPWKHLVEAWISFHLEVKAVSEERVGSFSAIVCLDWPTYLDVIQSFVLDFSSLCDREIPEKNETADSMDADSKAYEAELKDLLEKKEAAKAEEDFDKAEQLKEQVQQVKSNELARLKVKKDEALKQENYLEVFSQWTSFLELIERALDAARIQHRRFDGSLSIDERAQRVAWLSEPAVGGNGARVLLAGLKSGGTGLNLVAASRLYLLDLWWNPAVEEQAIQRVHRIGQKQEVHVYKFVVEDTIDLDLLQLHRAKERLLEDALSGGKSHETATRLTMDDLKRWQLSKDHELLPRTTRFDARPFQPMPIPPDGRLINGKFEYAFFTDRNPKFVETLGKFLEKETFEKDDFIIREGDKGYSMYFFCSGSAIMCTGADFHEVQILTRGDQCGELALLGITHRSCSVVARERTECLVLKKRFFQAVVERFPEEKEYFAQVAAVRKQELKLNYDSERSARHRNRRLSRHGNKEAEGDSDRDATDDPAPSLPEADTSSPLPDAEIPGQAPALSHLSVKQLLAPPPRQGPLQLAPLGQEQQRVRNGRRGFQHRMAKELTTVGHAALARKMEVAAALHEEMQPPSSSSLIPTRRAARSHSLTQVPALERLKPQRKEAEDLPQLPCQPAHARDFPPVKGSVSKVEIEYEDPPPAKKVLQDDDDDDDGFDFLNMDLNAIDPWARAVSA</sequence>
<dbReference type="SUPFAM" id="SSF52540">
    <property type="entry name" value="P-loop containing nucleoside triphosphate hydrolases"/>
    <property type="match status" value="1"/>
</dbReference>
<dbReference type="GO" id="GO:0016787">
    <property type="term" value="F:hydrolase activity"/>
    <property type="evidence" value="ECO:0007669"/>
    <property type="project" value="UniProtKB-KW"/>
</dbReference>
<dbReference type="InterPro" id="IPR005821">
    <property type="entry name" value="Ion_trans_dom"/>
</dbReference>
<keyword evidence="4" id="KW-0547">Nucleotide-binding</keyword>
<dbReference type="PANTHER" id="PTHR45626:SF22">
    <property type="entry name" value="DNA REPAIR PROTEIN RAD5"/>
    <property type="match status" value="1"/>
</dbReference>
<feature type="domain" description="Helicase C-terminal" evidence="15">
    <location>
        <begin position="592"/>
        <end position="773"/>
    </location>
</feature>
<dbReference type="InterPro" id="IPR018488">
    <property type="entry name" value="cNMP-bd_CS"/>
</dbReference>
<name>A0A812TMY0_SYMPI</name>
<feature type="compositionally biased region" description="Basic and acidic residues" evidence="11">
    <location>
        <begin position="1092"/>
        <end position="1102"/>
    </location>
</feature>
<accession>A0A812TMY0</accession>
<keyword evidence="7 12" id="KW-1133">Transmembrane helix</keyword>
<keyword evidence="9 12" id="KW-0472">Membrane</keyword>
<keyword evidence="6" id="KW-0067">ATP-binding</keyword>
<feature type="transmembrane region" description="Helical" evidence="12">
    <location>
        <begin position="96"/>
        <end position="116"/>
    </location>
</feature>
<dbReference type="Gene3D" id="1.10.287.70">
    <property type="match status" value="1"/>
</dbReference>
<dbReference type="PROSITE" id="PS00888">
    <property type="entry name" value="CNMP_BINDING_1"/>
    <property type="match status" value="1"/>
</dbReference>
<dbReference type="PROSITE" id="PS51194">
    <property type="entry name" value="HELICASE_CTER"/>
    <property type="match status" value="1"/>
</dbReference>
<evidence type="ECO:0000256" key="8">
    <source>
        <dbReference type="ARBA" id="ARBA00023065"/>
    </source>
</evidence>
<evidence type="ECO:0000256" key="10">
    <source>
        <dbReference type="SAM" id="Coils"/>
    </source>
</evidence>
<dbReference type="InterPro" id="IPR001943">
    <property type="entry name" value="UVR_dom"/>
</dbReference>
<dbReference type="InterPro" id="IPR027417">
    <property type="entry name" value="P-loop_NTPase"/>
</dbReference>
<dbReference type="SUPFAM" id="SSF81324">
    <property type="entry name" value="Voltage-gated potassium channels"/>
    <property type="match status" value="1"/>
</dbReference>
<gene>
    <name evidence="16" type="ORF">SPIL2461_LOCUS14303</name>
</gene>
<dbReference type="PROSITE" id="PS50151">
    <property type="entry name" value="UVR"/>
    <property type="match status" value="1"/>
</dbReference>
<proteinExistence type="predicted"/>
<feature type="region of interest" description="Disordered" evidence="11">
    <location>
        <begin position="1064"/>
        <end position="1120"/>
    </location>
</feature>
<dbReference type="EMBL" id="CAJNIZ010032924">
    <property type="protein sequence ID" value="CAE7540773.1"/>
    <property type="molecule type" value="Genomic_DNA"/>
</dbReference>
<dbReference type="GO" id="GO:0005634">
    <property type="term" value="C:nucleus"/>
    <property type="evidence" value="ECO:0007669"/>
    <property type="project" value="TreeGrafter"/>
</dbReference>
<feature type="region of interest" description="Disordered" evidence="11">
    <location>
        <begin position="942"/>
        <end position="993"/>
    </location>
</feature>
<evidence type="ECO:0000256" key="11">
    <source>
        <dbReference type="SAM" id="MobiDB-lite"/>
    </source>
</evidence>
<keyword evidence="5" id="KW-0378">Hydrolase</keyword>
<evidence type="ECO:0000256" key="6">
    <source>
        <dbReference type="ARBA" id="ARBA00022840"/>
    </source>
</evidence>
<dbReference type="CDD" id="cd00038">
    <property type="entry name" value="CAP_ED"/>
    <property type="match status" value="1"/>
</dbReference>
<feature type="domain" description="UVR" evidence="14">
    <location>
        <begin position="568"/>
        <end position="603"/>
    </location>
</feature>
<dbReference type="GO" id="GO:0005524">
    <property type="term" value="F:ATP binding"/>
    <property type="evidence" value="ECO:0007669"/>
    <property type="project" value="UniProtKB-KW"/>
</dbReference>
<comment type="subcellular location">
    <subcellularLocation>
        <location evidence="1">Membrane</location>
        <topology evidence="1">Multi-pass membrane protein</topology>
    </subcellularLocation>
</comment>
<feature type="compositionally biased region" description="Low complexity" evidence="11">
    <location>
        <begin position="329"/>
        <end position="340"/>
    </location>
</feature>
<feature type="region of interest" description="Disordered" evidence="11">
    <location>
        <begin position="309"/>
        <end position="359"/>
    </location>
</feature>
<dbReference type="InterPro" id="IPR049730">
    <property type="entry name" value="SNF2/RAD54-like_C"/>
</dbReference>
<dbReference type="InterPro" id="IPR018490">
    <property type="entry name" value="cNMP-bd_dom_sf"/>
</dbReference>
<feature type="transmembrane region" description="Helical" evidence="12">
    <location>
        <begin position="171"/>
        <end position="199"/>
    </location>
</feature>
<reference evidence="16" key="1">
    <citation type="submission" date="2021-02" db="EMBL/GenBank/DDBJ databases">
        <authorList>
            <person name="Dougan E. K."/>
            <person name="Rhodes N."/>
            <person name="Thang M."/>
            <person name="Chan C."/>
        </authorList>
    </citation>
    <scope>NUCLEOTIDE SEQUENCE</scope>
</reference>
<evidence type="ECO:0000256" key="3">
    <source>
        <dbReference type="ARBA" id="ARBA00022692"/>
    </source>
</evidence>
<dbReference type="AlphaFoldDB" id="A0A812TMY0"/>
<evidence type="ECO:0000256" key="4">
    <source>
        <dbReference type="ARBA" id="ARBA00022741"/>
    </source>
</evidence>
<dbReference type="Gene3D" id="2.60.120.10">
    <property type="entry name" value="Jelly Rolls"/>
    <property type="match status" value="1"/>
</dbReference>
<dbReference type="SMART" id="SM00490">
    <property type="entry name" value="HELICc"/>
    <property type="match status" value="1"/>
</dbReference>
<feature type="compositionally biased region" description="Basic and acidic residues" evidence="11">
    <location>
        <begin position="957"/>
        <end position="970"/>
    </location>
</feature>
<dbReference type="Gene3D" id="3.40.50.300">
    <property type="entry name" value="P-loop containing nucleotide triphosphate hydrolases"/>
    <property type="match status" value="1"/>
</dbReference>
<dbReference type="OrthoDB" id="438654at2759"/>
<feature type="coiled-coil region" evidence="10">
    <location>
        <begin position="557"/>
        <end position="603"/>
    </location>
</feature>
<evidence type="ECO:0000256" key="9">
    <source>
        <dbReference type="ARBA" id="ARBA00023136"/>
    </source>
</evidence>
<dbReference type="SUPFAM" id="SSF51206">
    <property type="entry name" value="cAMP-binding domain-like"/>
    <property type="match status" value="1"/>
</dbReference>
<keyword evidence="8" id="KW-0406">Ion transport</keyword>
<evidence type="ECO:0000313" key="17">
    <source>
        <dbReference type="Proteomes" id="UP000649617"/>
    </source>
</evidence>
<dbReference type="PROSITE" id="PS50042">
    <property type="entry name" value="CNMP_BINDING_3"/>
    <property type="match status" value="1"/>
</dbReference>
<evidence type="ECO:0000259" key="15">
    <source>
        <dbReference type="PROSITE" id="PS51194"/>
    </source>
</evidence>
<evidence type="ECO:0000256" key="2">
    <source>
        <dbReference type="ARBA" id="ARBA00022448"/>
    </source>
</evidence>
<dbReference type="InterPro" id="IPR014710">
    <property type="entry name" value="RmlC-like_jellyroll"/>
</dbReference>
<evidence type="ECO:0000313" key="16">
    <source>
        <dbReference type="EMBL" id="CAE7540773.1"/>
    </source>
</evidence>
<dbReference type="GO" id="GO:0016020">
    <property type="term" value="C:membrane"/>
    <property type="evidence" value="ECO:0007669"/>
    <property type="project" value="UniProtKB-SubCell"/>
</dbReference>
<feature type="transmembrane region" description="Helical" evidence="12">
    <location>
        <begin position="128"/>
        <end position="150"/>
    </location>
</feature>
<dbReference type="Gene3D" id="1.20.120.350">
    <property type="entry name" value="Voltage-gated potassium channels. Chain C"/>
    <property type="match status" value="1"/>
</dbReference>
<dbReference type="PANTHER" id="PTHR45626">
    <property type="entry name" value="TRANSCRIPTION TERMINATION FACTOR 2-RELATED"/>
    <property type="match status" value="1"/>
</dbReference>
<evidence type="ECO:0000256" key="12">
    <source>
        <dbReference type="SAM" id="Phobius"/>
    </source>
</evidence>
<dbReference type="Pfam" id="PF00271">
    <property type="entry name" value="Helicase_C"/>
    <property type="match status" value="1"/>
</dbReference>
<comment type="caution">
    <text evidence="16">The sequence shown here is derived from an EMBL/GenBank/DDBJ whole genome shotgun (WGS) entry which is preliminary data.</text>
</comment>
<protein>
    <submittedName>
        <fullName evidence="16">Uncharacterized protein</fullName>
    </submittedName>
</protein>
<dbReference type="Pfam" id="PF00520">
    <property type="entry name" value="Ion_trans"/>
    <property type="match status" value="1"/>
</dbReference>
<dbReference type="Pfam" id="PF00027">
    <property type="entry name" value="cNMP_binding"/>
    <property type="match status" value="1"/>
</dbReference>
<keyword evidence="10" id="KW-0175">Coiled coil</keyword>
<dbReference type="GO" id="GO:0006281">
    <property type="term" value="P:DNA repair"/>
    <property type="evidence" value="ECO:0007669"/>
    <property type="project" value="TreeGrafter"/>
</dbReference>
<feature type="region of interest" description="Disordered" evidence="11">
    <location>
        <begin position="1007"/>
        <end position="1032"/>
    </location>
</feature>
<keyword evidence="2" id="KW-0813">Transport</keyword>